<dbReference type="GO" id="GO:0016757">
    <property type="term" value="F:glycosyltransferase activity"/>
    <property type="evidence" value="ECO:0007669"/>
    <property type="project" value="UniProtKB-KW"/>
</dbReference>
<keyword evidence="2" id="KW-0808">Transferase</keyword>
<dbReference type="EC" id="2.4.-.-" evidence="2"/>
<dbReference type="Gene3D" id="3.90.550.10">
    <property type="entry name" value="Spore Coat Polysaccharide Biosynthesis Protein SpsA, Chain A"/>
    <property type="match status" value="1"/>
</dbReference>
<dbReference type="InterPro" id="IPR050834">
    <property type="entry name" value="Glycosyltransf_2"/>
</dbReference>
<evidence type="ECO:0000313" key="3">
    <source>
        <dbReference type="Proteomes" id="UP001226434"/>
    </source>
</evidence>
<dbReference type="InterPro" id="IPR001173">
    <property type="entry name" value="Glyco_trans_2-like"/>
</dbReference>
<dbReference type="Pfam" id="PF00535">
    <property type="entry name" value="Glycos_transf_2"/>
    <property type="match status" value="1"/>
</dbReference>
<keyword evidence="3" id="KW-1185">Reference proteome</keyword>
<feature type="domain" description="Glycosyltransferase 2-like" evidence="1">
    <location>
        <begin position="7"/>
        <end position="118"/>
    </location>
</feature>
<dbReference type="Proteomes" id="UP001226434">
    <property type="component" value="Unassembled WGS sequence"/>
</dbReference>
<name>A0ABT6RCM7_9BACT</name>
<dbReference type="EMBL" id="JASBRG010000006">
    <property type="protein sequence ID" value="MDI3320263.1"/>
    <property type="molecule type" value="Genomic_DNA"/>
</dbReference>
<dbReference type="PANTHER" id="PTHR43685:SF11">
    <property type="entry name" value="GLYCOSYLTRANSFERASE TAGX-RELATED"/>
    <property type="match status" value="1"/>
</dbReference>
<gene>
    <name evidence="2" type="ORF">QJ048_10795</name>
</gene>
<dbReference type="SUPFAM" id="SSF53448">
    <property type="entry name" value="Nucleotide-diphospho-sugar transferases"/>
    <property type="match status" value="1"/>
</dbReference>
<dbReference type="RefSeq" id="WP_282334360.1">
    <property type="nucleotide sequence ID" value="NZ_JASBRG010000006.1"/>
</dbReference>
<evidence type="ECO:0000259" key="1">
    <source>
        <dbReference type="Pfam" id="PF00535"/>
    </source>
</evidence>
<dbReference type="InterPro" id="IPR029044">
    <property type="entry name" value="Nucleotide-diphossugar_trans"/>
</dbReference>
<comment type="caution">
    <text evidence="2">The sequence shown here is derived from an EMBL/GenBank/DDBJ whole genome shotgun (WGS) entry which is preliminary data.</text>
</comment>
<proteinExistence type="predicted"/>
<dbReference type="CDD" id="cd06433">
    <property type="entry name" value="GT_2_WfgS_like"/>
    <property type="match status" value="1"/>
</dbReference>
<dbReference type="PANTHER" id="PTHR43685">
    <property type="entry name" value="GLYCOSYLTRANSFERASE"/>
    <property type="match status" value="1"/>
</dbReference>
<sequence>MQNPLVTIITVVYNGEDYIEQAITSVLQQSYPNIEYIVVDGLSADNTMPIVNRYKDRIQKIISEKDQGISDAFNKGIRHATGEIIGILNADDWYEKDTVEKVVNEIGKADIAYGDLRLWKNNAFDSIFCGNHNLLKREMSVNHPTVFIRKHCYEKFGVFNLSYKYAMDYELLLRFMLKGCTYKYIPSVLANMRWAGASDKYWYDAVKELRKIKDIYLSDEKLRHQLFFVKQTIAIAAAKLFQKLGLNSVVKFYRSRFSPIRKKYSD</sequence>
<protein>
    <submittedName>
        <fullName evidence="2">Glycosyltransferase family 2 protein</fullName>
        <ecNumber evidence="2">2.4.-.-</ecNumber>
    </submittedName>
</protein>
<accession>A0ABT6RCM7</accession>
<reference evidence="2 3" key="1">
    <citation type="submission" date="2023-05" db="EMBL/GenBank/DDBJ databases">
        <title>Genome sequence of Pinibacter sp. MAH-24.</title>
        <authorList>
            <person name="Huq M.A."/>
        </authorList>
    </citation>
    <scope>NUCLEOTIDE SEQUENCE [LARGE SCALE GENOMIC DNA]</scope>
    <source>
        <strain evidence="2 3">MAH-24</strain>
    </source>
</reference>
<keyword evidence="2" id="KW-0328">Glycosyltransferase</keyword>
<evidence type="ECO:0000313" key="2">
    <source>
        <dbReference type="EMBL" id="MDI3320263.1"/>
    </source>
</evidence>
<organism evidence="2 3">
    <name type="scientific">Pinibacter soli</name>
    <dbReference type="NCBI Taxonomy" id="3044211"/>
    <lineage>
        <taxon>Bacteria</taxon>
        <taxon>Pseudomonadati</taxon>
        <taxon>Bacteroidota</taxon>
        <taxon>Chitinophagia</taxon>
        <taxon>Chitinophagales</taxon>
        <taxon>Chitinophagaceae</taxon>
        <taxon>Pinibacter</taxon>
    </lineage>
</organism>